<feature type="active site" description="Cysteine persulfide intermediate" evidence="3">
    <location>
        <position position="107"/>
    </location>
</feature>
<evidence type="ECO:0000313" key="5">
    <source>
        <dbReference type="Proteomes" id="UP000641588"/>
    </source>
</evidence>
<dbReference type="InterPro" id="IPR003786">
    <property type="entry name" value="FdhD"/>
</dbReference>
<dbReference type="GO" id="GO:0006777">
    <property type="term" value="P:Mo-molybdopterin cofactor biosynthetic process"/>
    <property type="evidence" value="ECO:0007669"/>
    <property type="project" value="UniProtKB-UniRule"/>
</dbReference>
<dbReference type="NCBIfam" id="TIGR00129">
    <property type="entry name" value="fdhD_narQ"/>
    <property type="match status" value="1"/>
</dbReference>
<name>A0A972K5I2_9BACL</name>
<dbReference type="PIRSF" id="PIRSF015626">
    <property type="entry name" value="FdhD"/>
    <property type="match status" value="1"/>
</dbReference>
<evidence type="ECO:0000313" key="4">
    <source>
        <dbReference type="EMBL" id="NOU98033.1"/>
    </source>
</evidence>
<comment type="function">
    <text evidence="3">Required for formate dehydrogenase (FDH) activity. Acts as a sulfur carrier protein that transfers sulfur from IscS to the molybdenum cofactor prior to its insertion into FDH.</text>
</comment>
<dbReference type="SUPFAM" id="SSF53927">
    <property type="entry name" value="Cytidine deaminase-like"/>
    <property type="match status" value="1"/>
</dbReference>
<dbReference type="PANTHER" id="PTHR30592">
    <property type="entry name" value="FORMATE DEHYDROGENASE"/>
    <property type="match status" value="1"/>
</dbReference>
<keyword evidence="1 3" id="KW-0963">Cytoplasm</keyword>
<sequence>MDKPVTVVWQITKYIGGELQQQDDEVVTEFPLTIKLDREEFATIVCTPTDLEDLVIGFLASEGIIRSASELRSLNIDDSRGIAEVELAIKQNTAKDWVNKRFIGSCCGKSRQFYFHNDARTAKTIPLGNTIITALQCLELMRQLQHASLEFQSTGGVHNAALCDMEGVLITRTDIGRHNALDKIYGYCIRNHIPLKGKIIAFSGRISSEVLLKTAKIGAGIILSKSAPTQLALQLAEELGITVIGFIRGQTFNVYTHPERIK</sequence>
<dbReference type="RefSeq" id="WP_171656283.1">
    <property type="nucleotide sequence ID" value="NZ_WHOD01000128.1"/>
</dbReference>
<evidence type="ECO:0000256" key="3">
    <source>
        <dbReference type="HAMAP-Rule" id="MF_00187"/>
    </source>
</evidence>
<dbReference type="Gene3D" id="3.40.140.10">
    <property type="entry name" value="Cytidine Deaminase, domain 2"/>
    <property type="match status" value="1"/>
</dbReference>
<dbReference type="AlphaFoldDB" id="A0A972K5I2"/>
<dbReference type="EMBL" id="WHOD01000128">
    <property type="protein sequence ID" value="NOU98033.1"/>
    <property type="molecule type" value="Genomic_DNA"/>
</dbReference>
<comment type="similarity">
    <text evidence="3">Belongs to the FdhD family.</text>
</comment>
<protein>
    <recommendedName>
        <fullName evidence="3">Sulfur carrier protein FdhD</fullName>
    </recommendedName>
</protein>
<proteinExistence type="inferred from homology"/>
<gene>
    <name evidence="3 4" type="primary">fdhD</name>
    <name evidence="4" type="ORF">GC093_33110</name>
</gene>
<reference evidence="4" key="1">
    <citation type="submission" date="2019-10" db="EMBL/GenBank/DDBJ databases">
        <title>Description of Paenibacillus glebae sp. nov.</title>
        <authorList>
            <person name="Carlier A."/>
            <person name="Qi S."/>
        </authorList>
    </citation>
    <scope>NUCLEOTIDE SEQUENCE</scope>
    <source>
        <strain evidence="4">LMG 31456</strain>
    </source>
</reference>
<keyword evidence="5" id="KW-1185">Reference proteome</keyword>
<comment type="subcellular location">
    <subcellularLocation>
        <location evidence="3">Cytoplasm</location>
    </subcellularLocation>
</comment>
<dbReference type="GO" id="GO:0016783">
    <property type="term" value="F:sulfurtransferase activity"/>
    <property type="evidence" value="ECO:0007669"/>
    <property type="project" value="InterPro"/>
</dbReference>
<dbReference type="Pfam" id="PF02634">
    <property type="entry name" value="FdhD-NarQ"/>
    <property type="match status" value="1"/>
</dbReference>
<dbReference type="InterPro" id="IPR016193">
    <property type="entry name" value="Cytidine_deaminase-like"/>
</dbReference>
<comment type="caution">
    <text evidence="4">The sequence shown here is derived from an EMBL/GenBank/DDBJ whole genome shotgun (WGS) entry which is preliminary data.</text>
</comment>
<organism evidence="4 5">
    <name type="scientific">Paenibacillus foliorum</name>
    <dbReference type="NCBI Taxonomy" id="2654974"/>
    <lineage>
        <taxon>Bacteria</taxon>
        <taxon>Bacillati</taxon>
        <taxon>Bacillota</taxon>
        <taxon>Bacilli</taxon>
        <taxon>Bacillales</taxon>
        <taxon>Paenibacillaceae</taxon>
        <taxon>Paenibacillus</taxon>
    </lineage>
</organism>
<dbReference type="PANTHER" id="PTHR30592:SF1">
    <property type="entry name" value="SULFUR CARRIER PROTEIN FDHD"/>
    <property type="match status" value="1"/>
</dbReference>
<dbReference type="HAMAP" id="MF_00187">
    <property type="entry name" value="FdhD"/>
    <property type="match status" value="1"/>
</dbReference>
<dbReference type="GO" id="GO:0005737">
    <property type="term" value="C:cytoplasm"/>
    <property type="evidence" value="ECO:0007669"/>
    <property type="project" value="UniProtKB-SubCell"/>
</dbReference>
<evidence type="ECO:0000256" key="1">
    <source>
        <dbReference type="ARBA" id="ARBA00022490"/>
    </source>
</evidence>
<evidence type="ECO:0000256" key="2">
    <source>
        <dbReference type="ARBA" id="ARBA00023150"/>
    </source>
</evidence>
<accession>A0A972K5I2</accession>
<comment type="caution">
    <text evidence="3">Lacks conserved residue(s) required for the propagation of feature annotation.</text>
</comment>
<dbReference type="GO" id="GO:0097163">
    <property type="term" value="F:sulfur carrier activity"/>
    <property type="evidence" value="ECO:0007669"/>
    <property type="project" value="UniProtKB-UniRule"/>
</dbReference>
<dbReference type="Gene3D" id="3.10.20.10">
    <property type="match status" value="1"/>
</dbReference>
<keyword evidence="2 3" id="KW-0501">Molybdenum cofactor biosynthesis</keyword>
<dbReference type="Proteomes" id="UP000641588">
    <property type="component" value="Unassembled WGS sequence"/>
</dbReference>